<evidence type="ECO:0000259" key="1">
    <source>
        <dbReference type="Pfam" id="PF02463"/>
    </source>
</evidence>
<gene>
    <name evidence="2" type="ORF">GCM10011611_16910</name>
</gene>
<dbReference type="SUPFAM" id="SSF52540">
    <property type="entry name" value="P-loop containing nucleoside triphosphate hydrolases"/>
    <property type="match status" value="1"/>
</dbReference>
<reference evidence="2" key="1">
    <citation type="journal article" date="2014" name="Int. J. Syst. Evol. Microbiol.">
        <title>Complete genome sequence of Corynebacterium casei LMG S-19264T (=DSM 44701T), isolated from a smear-ripened cheese.</title>
        <authorList>
            <consortium name="US DOE Joint Genome Institute (JGI-PGF)"/>
            <person name="Walter F."/>
            <person name="Albersmeier A."/>
            <person name="Kalinowski J."/>
            <person name="Ruckert C."/>
        </authorList>
    </citation>
    <scope>NUCLEOTIDE SEQUENCE</scope>
    <source>
        <strain evidence="2">CGMCC 1.15725</strain>
    </source>
</reference>
<name>A0A8J3E2N9_9PROT</name>
<accession>A0A8J3E2N9</accession>
<evidence type="ECO:0000313" key="3">
    <source>
        <dbReference type="Proteomes" id="UP000646365"/>
    </source>
</evidence>
<proteinExistence type="predicted"/>
<dbReference type="Proteomes" id="UP000646365">
    <property type="component" value="Unassembled WGS sequence"/>
</dbReference>
<dbReference type="PANTHER" id="PTHR32114:SF2">
    <property type="entry name" value="ABC TRANSPORTER ABCH.3"/>
    <property type="match status" value="1"/>
</dbReference>
<reference evidence="2" key="2">
    <citation type="submission" date="2020-09" db="EMBL/GenBank/DDBJ databases">
        <authorList>
            <person name="Sun Q."/>
            <person name="Zhou Y."/>
        </authorList>
    </citation>
    <scope>NUCLEOTIDE SEQUENCE</scope>
    <source>
        <strain evidence="2">CGMCC 1.15725</strain>
    </source>
</reference>
<evidence type="ECO:0000313" key="2">
    <source>
        <dbReference type="EMBL" id="GGF11878.1"/>
    </source>
</evidence>
<feature type="domain" description="RecF/RecN/SMC N-terminal" evidence="1">
    <location>
        <begin position="4"/>
        <end position="616"/>
    </location>
</feature>
<dbReference type="InterPro" id="IPR003395">
    <property type="entry name" value="RecF/RecN/SMC_N"/>
</dbReference>
<comment type="caution">
    <text evidence="2">The sequence shown here is derived from an EMBL/GenBank/DDBJ whole genome shotgun (WGS) entry which is preliminary data.</text>
</comment>
<dbReference type="RefSeq" id="WP_189044627.1">
    <property type="nucleotide sequence ID" value="NZ_BMJQ01000004.1"/>
</dbReference>
<dbReference type="PANTHER" id="PTHR32114">
    <property type="entry name" value="ABC TRANSPORTER ABCH.3"/>
    <property type="match status" value="1"/>
</dbReference>
<dbReference type="Pfam" id="PF02463">
    <property type="entry name" value="SMC_N"/>
    <property type="match status" value="1"/>
</dbReference>
<dbReference type="InterPro" id="IPR027417">
    <property type="entry name" value="P-loop_NTPase"/>
</dbReference>
<organism evidence="2 3">
    <name type="scientific">Aliidongia dinghuensis</name>
    <dbReference type="NCBI Taxonomy" id="1867774"/>
    <lineage>
        <taxon>Bacteria</taxon>
        <taxon>Pseudomonadati</taxon>
        <taxon>Pseudomonadota</taxon>
        <taxon>Alphaproteobacteria</taxon>
        <taxon>Rhodospirillales</taxon>
        <taxon>Dongiaceae</taxon>
        <taxon>Aliidongia</taxon>
    </lineage>
</organism>
<protein>
    <recommendedName>
        <fullName evidence="1">RecF/RecN/SMC N-terminal domain-containing protein</fullName>
    </recommendedName>
</protein>
<sequence>MIRIDKIHIKEFRGIRELTLGLKGQNFAACGPNGTGKSGIVDAIEFALTGNISRLAGAGTGGLSVKAHGPHVDSRNKPEAASVTLDVTIPSLGNKKAQIRRTVKSASAPEIEPADKDVIAAFESVNLHPEFVLSRRELIRYVISEPGQRSKEVQSLLRLDDIERLRGVLQKIANTCTKDLPGLERSERDAITNLLAVLDTAQLSKKSVLDAVNPRRELLGLPPLTDLEANTSVKDGLTTTTASAPGRVPKVQAAADLATLREALKALESASFKQACSTAEANAAELGKDAASLNGLSREALLKSALELYDGAACPVCDTPFEPDAFTGHLSGKLAHLEDVSKRREAIEAELKPILDALHAAGTALNTMIDYAGLFSPKIVATALTEFRTVLRGRYQQLQKLLPLDDTRAVLSAAHSVPDMEPSLAALTAAIVAIPEPTKQDAARDFLVLAQERLEIYRTARLKLAAGKVRADRATKVFTSYGTVTTTALEKIYKDVEIAFASYYRKINEDDEKAFTAKLMPSIGKLGFDVDFYGRGHFPPGAYHSEGHQDGMGLCLYLALMNHLLGTSFTFAVLDDVLMSVDAGHRRQVCTLLKEMFPNTQFIFTTHDEIWLRHMKSEGLIKGRNFAHFRTWTVDLGPTEWDDRDVWAEIEGYLAKNDVRAAAALLRHYLEHFAKEACDRLRADVEFRGDAQFMLGDLLPNATSTLGDLLKKAKVAANSWNQKDVVECIGAIEVAFGEAKTKTGYETWQINTAVHFNDWADLKREDFIPVVAAFRAFTDAFGCGTCNEMYFVAPDRGRKEALRCGCGALNLNLLRKGA</sequence>
<dbReference type="EMBL" id="BMJQ01000004">
    <property type="protein sequence ID" value="GGF11878.1"/>
    <property type="molecule type" value="Genomic_DNA"/>
</dbReference>
<dbReference type="Gene3D" id="3.40.50.300">
    <property type="entry name" value="P-loop containing nucleotide triphosphate hydrolases"/>
    <property type="match status" value="2"/>
</dbReference>
<keyword evidence="3" id="KW-1185">Reference proteome</keyword>
<dbReference type="AlphaFoldDB" id="A0A8J3E2N9"/>